<keyword evidence="2" id="KW-0732">Signal</keyword>
<gene>
    <name evidence="3" type="ORF">MUN79_08035</name>
</gene>
<organism evidence="3 4">
    <name type="scientific">Hymenobacter cellulosilyticus</name>
    <dbReference type="NCBI Taxonomy" id="2932248"/>
    <lineage>
        <taxon>Bacteria</taxon>
        <taxon>Pseudomonadati</taxon>
        <taxon>Bacteroidota</taxon>
        <taxon>Cytophagia</taxon>
        <taxon>Cytophagales</taxon>
        <taxon>Hymenobacteraceae</taxon>
        <taxon>Hymenobacter</taxon>
    </lineage>
</organism>
<evidence type="ECO:0000313" key="3">
    <source>
        <dbReference type="EMBL" id="UOQ73849.1"/>
    </source>
</evidence>
<protein>
    <recommendedName>
        <fullName evidence="5">DUF4476 domain-containing protein</fullName>
    </recommendedName>
</protein>
<feature type="chain" id="PRO_5035875966" description="DUF4476 domain-containing protein" evidence="2">
    <location>
        <begin position="23"/>
        <end position="468"/>
    </location>
</feature>
<dbReference type="AlphaFoldDB" id="A0A8T9QE60"/>
<evidence type="ECO:0000256" key="2">
    <source>
        <dbReference type="SAM" id="SignalP"/>
    </source>
</evidence>
<dbReference type="EMBL" id="CP095046">
    <property type="protein sequence ID" value="UOQ73849.1"/>
    <property type="molecule type" value="Genomic_DNA"/>
</dbReference>
<proteinExistence type="predicted"/>
<dbReference type="KEGG" id="hcu:MUN79_08035"/>
<feature type="compositionally biased region" description="Low complexity" evidence="1">
    <location>
        <begin position="261"/>
        <end position="273"/>
    </location>
</feature>
<dbReference type="Proteomes" id="UP000831796">
    <property type="component" value="Chromosome"/>
</dbReference>
<sequence length="468" mass="50256">MKQLAFGWLCAVVLGLSTPAWAQQPKTPSKQPATAPAAPVLPKFTGKLSKEPEQFIIDVQSMMVAANNAQAKAIGAKLQQLWASNKLTATQQGRIVEIAQQMLLRKYKPYPAISGFFQGVVGGATVQSFSDKQMDEFLEVVVKTVNREQLGNAEKFLVSAGQFLDTKTLYNSRYSTLRAVGGTFSFAYNETDMPQPEPAPSPAAPAAAVVTGPALNTTTPAAKPAAKPAPKKKSSDGWDTGSVWDTGADDGWGTPKKKPVAKAPAAKGTAPAVAPEPEPTNEPAPVYYDNYVAPTTRGPVLLLKDADLFMATAGDSIFIRKTSGVVVPGTNRFIGRGGQYVWSIKQNLVTADFVNYDFDMTKAEFTAEPVTLTYPAVLEAPIRGAFAYKSIKKKTGAADTGYPRFISLTNDARVKNIGENIRYFGASRWPGPARSAPRSMAASRALSWTWTGRPSSGPRRGPICWATR</sequence>
<evidence type="ECO:0000313" key="4">
    <source>
        <dbReference type="Proteomes" id="UP000831796"/>
    </source>
</evidence>
<evidence type="ECO:0008006" key="5">
    <source>
        <dbReference type="Google" id="ProtNLM"/>
    </source>
</evidence>
<keyword evidence="4" id="KW-1185">Reference proteome</keyword>
<name>A0A8T9QE60_9BACT</name>
<feature type="signal peptide" evidence="2">
    <location>
        <begin position="1"/>
        <end position="22"/>
    </location>
</feature>
<feature type="region of interest" description="Disordered" evidence="1">
    <location>
        <begin position="216"/>
        <end position="281"/>
    </location>
</feature>
<evidence type="ECO:0000256" key="1">
    <source>
        <dbReference type="SAM" id="MobiDB-lite"/>
    </source>
</evidence>
<feature type="compositionally biased region" description="Low complexity" evidence="1">
    <location>
        <begin position="216"/>
        <end position="228"/>
    </location>
</feature>
<accession>A0A8T9QE60</accession>
<reference evidence="3" key="1">
    <citation type="submission" date="2022-04" db="EMBL/GenBank/DDBJ databases">
        <title>Hymenobacter sp. isolated from the air.</title>
        <authorList>
            <person name="Won M."/>
            <person name="Lee C.-M."/>
            <person name="Woen H.-Y."/>
            <person name="Kwon S.-W."/>
        </authorList>
    </citation>
    <scope>NUCLEOTIDE SEQUENCE</scope>
    <source>
        <strain evidence="3">5116S-3</strain>
    </source>
</reference>
<dbReference type="RefSeq" id="WP_244677197.1">
    <property type="nucleotide sequence ID" value="NZ_CP095046.1"/>
</dbReference>